<evidence type="ECO:0000256" key="8">
    <source>
        <dbReference type="NCBIfam" id="TIGR02209"/>
    </source>
</evidence>
<evidence type="ECO:0000256" key="9">
    <source>
        <dbReference type="SAM" id="Coils"/>
    </source>
</evidence>
<dbReference type="InterPro" id="IPR007060">
    <property type="entry name" value="FtsL/DivIC"/>
</dbReference>
<comment type="similarity">
    <text evidence="7">Belongs to the FtsL family.</text>
</comment>
<evidence type="ECO:0000256" key="7">
    <source>
        <dbReference type="HAMAP-Rule" id="MF_00910"/>
    </source>
</evidence>
<proteinExistence type="inferred from homology"/>
<evidence type="ECO:0000256" key="1">
    <source>
        <dbReference type="ARBA" id="ARBA00022475"/>
    </source>
</evidence>
<organism evidence="11 12">
    <name type="scientific">Natranaerobius thermophilus (strain ATCC BAA-1301 / DSM 18059 / JW/NM-WN-LF)</name>
    <dbReference type="NCBI Taxonomy" id="457570"/>
    <lineage>
        <taxon>Bacteria</taxon>
        <taxon>Bacillati</taxon>
        <taxon>Bacillota</taxon>
        <taxon>Clostridia</taxon>
        <taxon>Natranaerobiales</taxon>
        <taxon>Natranaerobiaceae</taxon>
        <taxon>Natranaerobius</taxon>
    </lineage>
</organism>
<evidence type="ECO:0000256" key="2">
    <source>
        <dbReference type="ARBA" id="ARBA00022618"/>
    </source>
</evidence>
<protein>
    <recommendedName>
        <fullName evidence="7 8">Cell division protein FtsL</fullName>
    </recommendedName>
</protein>
<evidence type="ECO:0000313" key="11">
    <source>
        <dbReference type="EMBL" id="ACB84880.1"/>
    </source>
</evidence>
<dbReference type="InterPro" id="IPR011922">
    <property type="entry name" value="Cell_div_FtsL"/>
</dbReference>
<gene>
    <name evidence="7" type="primary">ftsL</name>
    <name evidence="11" type="ordered locus">Nther_1297</name>
</gene>
<keyword evidence="2 7" id="KW-0132">Cell division</keyword>
<dbReference type="Proteomes" id="UP000001683">
    <property type="component" value="Chromosome"/>
</dbReference>
<dbReference type="AlphaFoldDB" id="B2A2G5"/>
<keyword evidence="5 7" id="KW-0472">Membrane</keyword>
<evidence type="ECO:0000313" key="12">
    <source>
        <dbReference type="Proteomes" id="UP000001683"/>
    </source>
</evidence>
<dbReference type="GO" id="GO:0005886">
    <property type="term" value="C:plasma membrane"/>
    <property type="evidence" value="ECO:0007669"/>
    <property type="project" value="UniProtKB-SubCell"/>
</dbReference>
<reference evidence="11 12" key="2">
    <citation type="journal article" date="2011" name="J. Bacteriol.">
        <title>Complete genome sequence of the anaerobic, halophilic alkalithermophile Natranaerobius thermophilus JW/NM-WN-LF.</title>
        <authorList>
            <person name="Zhao B."/>
            <person name="Mesbah N.M."/>
            <person name="Dalin E."/>
            <person name="Goodwin L."/>
            <person name="Nolan M."/>
            <person name="Pitluck S."/>
            <person name="Chertkov O."/>
            <person name="Brettin T.S."/>
            <person name="Han J."/>
            <person name="Larimer F.W."/>
            <person name="Land M.L."/>
            <person name="Hauser L."/>
            <person name="Kyrpides N."/>
            <person name="Wiegel J."/>
        </authorList>
    </citation>
    <scope>NUCLEOTIDE SEQUENCE [LARGE SCALE GENOMIC DNA]</scope>
    <source>
        <strain evidence="12">ATCC BAA-1301 / DSM 18059 / JW/NM-WN-LF</strain>
    </source>
</reference>
<comment type="subcellular location">
    <subcellularLocation>
        <location evidence="7">Cell membrane</location>
        <topology evidence="7">Single-pass type II membrane protein</topology>
    </subcellularLocation>
    <text evidence="7">Localizes to the division septum where it forms a ring structure.</text>
</comment>
<evidence type="ECO:0000256" key="10">
    <source>
        <dbReference type="SAM" id="MobiDB-lite"/>
    </source>
</evidence>
<dbReference type="STRING" id="457570.Nther_1297"/>
<keyword evidence="12" id="KW-1185">Reference proteome</keyword>
<keyword evidence="3 7" id="KW-0812">Transmembrane</keyword>
<dbReference type="EMBL" id="CP001034">
    <property type="protein sequence ID" value="ACB84880.1"/>
    <property type="molecule type" value="Genomic_DNA"/>
</dbReference>
<dbReference type="HOGENOM" id="CLU_1990248_0_0_9"/>
<evidence type="ECO:0000256" key="3">
    <source>
        <dbReference type="ARBA" id="ARBA00022692"/>
    </source>
</evidence>
<evidence type="ECO:0000256" key="6">
    <source>
        <dbReference type="ARBA" id="ARBA00023306"/>
    </source>
</evidence>
<feature type="coiled-coil region" evidence="9">
    <location>
        <begin position="72"/>
        <end position="106"/>
    </location>
</feature>
<evidence type="ECO:0000256" key="5">
    <source>
        <dbReference type="ARBA" id="ARBA00023136"/>
    </source>
</evidence>
<dbReference type="NCBIfam" id="TIGR02209">
    <property type="entry name" value="ftsL_broad"/>
    <property type="match status" value="1"/>
</dbReference>
<sequence>MKGVNILYKNQVTAEAIPKTHRQTAPQRSPQERKKTRSRPVAVPKTAKIKFLGVAFCAFALAMLTVAHFAFVAQLNFQISQLENELEELHNEKNHLEMKIVELKSHQRIEQYAKEELEMKRPESK</sequence>
<comment type="function">
    <text evidence="7">Essential cell division protein.</text>
</comment>
<dbReference type="GO" id="GO:0032153">
    <property type="term" value="C:cell division site"/>
    <property type="evidence" value="ECO:0007669"/>
    <property type="project" value="UniProtKB-UniRule"/>
</dbReference>
<keyword evidence="1 7" id="KW-1003">Cell membrane</keyword>
<reference evidence="11 12" key="1">
    <citation type="submission" date="2008-04" db="EMBL/GenBank/DDBJ databases">
        <title>Complete sequence of chromosome of Natranaerobius thermophilus JW/NM-WN-LF.</title>
        <authorList>
            <consortium name="US DOE Joint Genome Institute"/>
            <person name="Copeland A."/>
            <person name="Lucas S."/>
            <person name="Lapidus A."/>
            <person name="Glavina del Rio T."/>
            <person name="Dalin E."/>
            <person name="Tice H."/>
            <person name="Bruce D."/>
            <person name="Goodwin L."/>
            <person name="Pitluck S."/>
            <person name="Chertkov O."/>
            <person name="Brettin T."/>
            <person name="Detter J.C."/>
            <person name="Han C."/>
            <person name="Kuske C.R."/>
            <person name="Schmutz J."/>
            <person name="Larimer F."/>
            <person name="Land M."/>
            <person name="Hauser L."/>
            <person name="Kyrpides N."/>
            <person name="Lykidis A."/>
            <person name="Mesbah N.M."/>
            <person name="Wiegel J."/>
        </authorList>
    </citation>
    <scope>NUCLEOTIDE SEQUENCE [LARGE SCALE GENOMIC DNA]</scope>
    <source>
        <strain evidence="12">ATCC BAA-1301 / DSM 18059 / JW/NM-WN-LF</strain>
    </source>
</reference>
<evidence type="ECO:0000256" key="4">
    <source>
        <dbReference type="ARBA" id="ARBA00022989"/>
    </source>
</evidence>
<name>B2A2G5_NATTJ</name>
<dbReference type="GO" id="GO:0043093">
    <property type="term" value="P:FtsZ-dependent cytokinesis"/>
    <property type="evidence" value="ECO:0007669"/>
    <property type="project" value="UniProtKB-UniRule"/>
</dbReference>
<keyword evidence="4 7" id="KW-1133">Transmembrane helix</keyword>
<keyword evidence="9" id="KW-0175">Coiled coil</keyword>
<feature type="region of interest" description="Disordered" evidence="10">
    <location>
        <begin position="17"/>
        <end position="41"/>
    </location>
</feature>
<dbReference type="Pfam" id="PF04977">
    <property type="entry name" value="DivIC"/>
    <property type="match status" value="1"/>
</dbReference>
<dbReference type="HAMAP" id="MF_00910">
    <property type="entry name" value="FtsL"/>
    <property type="match status" value="1"/>
</dbReference>
<keyword evidence="6 7" id="KW-0131">Cell cycle</keyword>
<accession>B2A2G5</accession>
<feature type="transmembrane region" description="Helical" evidence="7">
    <location>
        <begin position="51"/>
        <end position="71"/>
    </location>
</feature>
<dbReference type="InParanoid" id="B2A2G5"/>
<dbReference type="KEGG" id="nth:Nther_1297"/>